<evidence type="ECO:0000256" key="6">
    <source>
        <dbReference type="ARBA" id="ARBA00020092"/>
    </source>
</evidence>
<evidence type="ECO:0000256" key="10">
    <source>
        <dbReference type="ARBA" id="ARBA00022985"/>
    </source>
</evidence>
<dbReference type="SFLD" id="SFLDG01136">
    <property type="entry name" value="C1.6:_Phosphoserine_Phosphatas"/>
    <property type="match status" value="1"/>
</dbReference>
<comment type="catalytic activity">
    <reaction evidence="1">
        <text>3-deoxy-alpha-D-manno-2-octulosonate-8-phosphate + H2O = 3-deoxy-alpha-D-manno-oct-2-ulosonate + phosphate</text>
        <dbReference type="Rhea" id="RHEA:11500"/>
        <dbReference type="ChEBI" id="CHEBI:15377"/>
        <dbReference type="ChEBI" id="CHEBI:43474"/>
        <dbReference type="ChEBI" id="CHEBI:85985"/>
        <dbReference type="ChEBI" id="CHEBI:85986"/>
        <dbReference type="EC" id="3.1.3.45"/>
    </reaction>
</comment>
<dbReference type="PANTHER" id="PTHR21485">
    <property type="entry name" value="HAD SUPERFAMILY MEMBERS CMAS AND KDSC"/>
    <property type="match status" value="1"/>
</dbReference>
<dbReference type="Gene3D" id="3.40.50.1000">
    <property type="entry name" value="HAD superfamily/HAD-like"/>
    <property type="match status" value="1"/>
</dbReference>
<gene>
    <name evidence="13" type="ORF">A11Q_724</name>
</gene>
<dbReference type="GO" id="GO:0046872">
    <property type="term" value="F:metal ion binding"/>
    <property type="evidence" value="ECO:0007669"/>
    <property type="project" value="UniProtKB-KW"/>
</dbReference>
<dbReference type="PIRSF" id="PIRSF006118">
    <property type="entry name" value="KDO8-P_Ptase"/>
    <property type="match status" value="1"/>
</dbReference>
<dbReference type="NCBIfam" id="TIGR01670">
    <property type="entry name" value="KdsC-phosphatas"/>
    <property type="match status" value="1"/>
</dbReference>
<dbReference type="AlphaFoldDB" id="M4VP84"/>
<evidence type="ECO:0000256" key="11">
    <source>
        <dbReference type="ARBA" id="ARBA00031051"/>
    </source>
</evidence>
<keyword evidence="14" id="KW-1185">Reference proteome</keyword>
<evidence type="ECO:0000313" key="13">
    <source>
        <dbReference type="EMBL" id="AGH94944.1"/>
    </source>
</evidence>
<dbReference type="EC" id="3.1.3.45" evidence="5"/>
<dbReference type="SUPFAM" id="SSF56784">
    <property type="entry name" value="HAD-like"/>
    <property type="match status" value="1"/>
</dbReference>
<evidence type="ECO:0000256" key="7">
    <source>
        <dbReference type="ARBA" id="ARBA00022723"/>
    </source>
</evidence>
<dbReference type="Proteomes" id="UP000012040">
    <property type="component" value="Chromosome"/>
</dbReference>
<comment type="similarity">
    <text evidence="3">Belongs to the KdsC family.</text>
</comment>
<evidence type="ECO:0000256" key="5">
    <source>
        <dbReference type="ARBA" id="ARBA00013066"/>
    </source>
</evidence>
<feature type="binding site" evidence="12">
    <location>
        <position position="19"/>
    </location>
    <ligand>
        <name>substrate</name>
    </ligand>
</feature>
<feature type="binding site" evidence="12">
    <location>
        <position position="110"/>
    </location>
    <ligand>
        <name>Mg(2+)</name>
        <dbReference type="ChEBI" id="CHEBI:18420"/>
    </ligand>
</feature>
<keyword evidence="9 12" id="KW-0460">Magnesium</keyword>
<dbReference type="KEGG" id="bex:A11Q_724"/>
<dbReference type="GO" id="GO:0019143">
    <property type="term" value="F:3-deoxy-manno-octulosonate-8-phosphatase activity"/>
    <property type="evidence" value="ECO:0007669"/>
    <property type="project" value="UniProtKB-EC"/>
</dbReference>
<protein>
    <recommendedName>
        <fullName evidence="6">3-deoxy-D-manno-octulosonate 8-phosphate phosphatase KdsC</fullName>
        <ecNumber evidence="5">3.1.3.45</ecNumber>
    </recommendedName>
    <alternativeName>
        <fullName evidence="11">KDO 8-P phosphatase</fullName>
    </alternativeName>
</protein>
<dbReference type="PANTHER" id="PTHR21485:SF6">
    <property type="entry name" value="N-ACYLNEURAMINATE CYTIDYLYLTRANSFERASE-RELATED"/>
    <property type="match status" value="1"/>
</dbReference>
<evidence type="ECO:0000256" key="4">
    <source>
        <dbReference type="ARBA" id="ARBA00011881"/>
    </source>
</evidence>
<dbReference type="RefSeq" id="WP_015469434.1">
    <property type="nucleotide sequence ID" value="NC_020813.1"/>
</dbReference>
<keyword evidence="8" id="KW-0378">Hydrolase</keyword>
<dbReference type="FunFam" id="3.40.50.1000:FF:000029">
    <property type="entry name" value="3-deoxy-D-manno-octulosonate 8-phosphate phosphatase KdsC"/>
    <property type="match status" value="1"/>
</dbReference>
<dbReference type="InterPro" id="IPR036412">
    <property type="entry name" value="HAD-like_sf"/>
</dbReference>
<keyword evidence="7 12" id="KW-0479">Metal-binding</keyword>
<dbReference type="STRING" id="1184267.A11Q_724"/>
<organism evidence="13 14">
    <name type="scientific">Pseudobdellovibrio exovorus JSS</name>
    <dbReference type="NCBI Taxonomy" id="1184267"/>
    <lineage>
        <taxon>Bacteria</taxon>
        <taxon>Pseudomonadati</taxon>
        <taxon>Bdellovibrionota</taxon>
        <taxon>Bdellovibrionia</taxon>
        <taxon>Bdellovibrionales</taxon>
        <taxon>Pseudobdellovibrionaceae</taxon>
        <taxon>Pseudobdellovibrio</taxon>
    </lineage>
</organism>
<dbReference type="InterPro" id="IPR050793">
    <property type="entry name" value="CMP-NeuNAc_synthase"/>
</dbReference>
<evidence type="ECO:0000256" key="2">
    <source>
        <dbReference type="ARBA" id="ARBA00001946"/>
    </source>
</evidence>
<proteinExistence type="inferred from homology"/>
<name>M4VP84_9BACT</name>
<evidence type="ECO:0000256" key="1">
    <source>
        <dbReference type="ARBA" id="ARBA00000898"/>
    </source>
</evidence>
<dbReference type="PATRIC" id="fig|1184267.3.peg.733"/>
<evidence type="ECO:0000256" key="8">
    <source>
        <dbReference type="ARBA" id="ARBA00022801"/>
    </source>
</evidence>
<dbReference type="HOGENOM" id="CLU_106694_0_1_7"/>
<dbReference type="EMBL" id="CP003537">
    <property type="protein sequence ID" value="AGH94944.1"/>
    <property type="molecule type" value="Genomic_DNA"/>
</dbReference>
<dbReference type="eggNOG" id="COG1778">
    <property type="taxonomic scope" value="Bacteria"/>
</dbReference>
<keyword evidence="10" id="KW-0448">Lipopolysaccharide biosynthesis</keyword>
<evidence type="ECO:0000313" key="14">
    <source>
        <dbReference type="Proteomes" id="UP000012040"/>
    </source>
</evidence>
<evidence type="ECO:0000256" key="3">
    <source>
        <dbReference type="ARBA" id="ARBA00005893"/>
    </source>
</evidence>
<evidence type="ECO:0000256" key="9">
    <source>
        <dbReference type="ARBA" id="ARBA00022842"/>
    </source>
</evidence>
<evidence type="ECO:0000256" key="12">
    <source>
        <dbReference type="PIRSR" id="PIRSR006118-2"/>
    </source>
</evidence>
<dbReference type="SFLD" id="SFLDG01138">
    <property type="entry name" value="C1.6.2:_Deoxy-d-mannose-octulo"/>
    <property type="match status" value="1"/>
</dbReference>
<dbReference type="GO" id="GO:0009103">
    <property type="term" value="P:lipopolysaccharide biosynthetic process"/>
    <property type="evidence" value="ECO:0007669"/>
    <property type="project" value="UniProtKB-KW"/>
</dbReference>
<comment type="subunit">
    <text evidence="4">Homotetramer.</text>
</comment>
<dbReference type="OrthoDB" id="5297105at2"/>
<dbReference type="InterPro" id="IPR023214">
    <property type="entry name" value="HAD_sf"/>
</dbReference>
<comment type="cofactor">
    <cofactor evidence="2 12">
        <name>Mg(2+)</name>
        <dbReference type="ChEBI" id="CHEBI:18420"/>
    </cofactor>
</comment>
<reference evidence="13 14" key="1">
    <citation type="journal article" date="2013" name="ISME J.">
        <title>By their genes ye shall know them: genomic signatures of predatory bacteria.</title>
        <authorList>
            <person name="Pasternak Z."/>
            <person name="Pietrokovski S."/>
            <person name="Rotem O."/>
            <person name="Gophna U."/>
            <person name="Lurie-Weinberger M.N."/>
            <person name="Jurkevitch E."/>
        </authorList>
    </citation>
    <scope>NUCLEOTIDE SEQUENCE [LARGE SCALE GENOMIC DNA]</scope>
    <source>
        <strain evidence="13 14">JSS</strain>
    </source>
</reference>
<dbReference type="InterPro" id="IPR010023">
    <property type="entry name" value="KdsC_fam"/>
</dbReference>
<feature type="binding site" evidence="12">
    <location>
        <position position="17"/>
    </location>
    <ligand>
        <name>Mg(2+)</name>
        <dbReference type="ChEBI" id="CHEBI:18420"/>
    </ligand>
</feature>
<dbReference type="Pfam" id="PF00702">
    <property type="entry name" value="Hydrolase"/>
    <property type="match status" value="1"/>
</dbReference>
<dbReference type="GO" id="GO:0008781">
    <property type="term" value="F:N-acylneuraminate cytidylyltransferase activity"/>
    <property type="evidence" value="ECO:0007669"/>
    <property type="project" value="TreeGrafter"/>
</dbReference>
<accession>M4VP84</accession>
<dbReference type="SFLD" id="SFLDS00003">
    <property type="entry name" value="Haloacid_Dehalogenase"/>
    <property type="match status" value="1"/>
</dbReference>
<sequence length="167" mass="18503">MGLDVQKLKSVKMLVLDVDGVLTDCRLWMDSNGEWKRIYCVRDGVGIKALAEAGYKLAIITGAKATDVRARAQMLGFHHFYEGAVDKRPYFEQLQKDSGLAPHEMAYVGDDVFDIPLIQAVSFGATVPEAVDEVLECAQYVTKRAGGNGAVREICDFILKYGFYSKN</sequence>